<keyword evidence="3" id="KW-1185">Reference proteome</keyword>
<proteinExistence type="predicted"/>
<dbReference type="Gramene" id="Pp3c19_3430V3.1">
    <property type="protein sequence ID" value="Pp3c19_3430V3.1"/>
    <property type="gene ID" value="Pp3c19_3430"/>
</dbReference>
<reference evidence="1 3" key="1">
    <citation type="journal article" date="2008" name="Science">
        <title>The Physcomitrella genome reveals evolutionary insights into the conquest of land by plants.</title>
        <authorList>
            <person name="Rensing S."/>
            <person name="Lang D."/>
            <person name="Zimmer A."/>
            <person name="Terry A."/>
            <person name="Salamov A."/>
            <person name="Shapiro H."/>
            <person name="Nishiyama T."/>
            <person name="Perroud P.-F."/>
            <person name="Lindquist E."/>
            <person name="Kamisugi Y."/>
            <person name="Tanahashi T."/>
            <person name="Sakakibara K."/>
            <person name="Fujita T."/>
            <person name="Oishi K."/>
            <person name="Shin-I T."/>
            <person name="Kuroki Y."/>
            <person name="Toyoda A."/>
            <person name="Suzuki Y."/>
            <person name="Hashimoto A."/>
            <person name="Yamaguchi K."/>
            <person name="Sugano A."/>
            <person name="Kohara Y."/>
            <person name="Fujiyama A."/>
            <person name="Anterola A."/>
            <person name="Aoki S."/>
            <person name="Ashton N."/>
            <person name="Barbazuk W.B."/>
            <person name="Barker E."/>
            <person name="Bennetzen J."/>
            <person name="Bezanilla M."/>
            <person name="Blankenship R."/>
            <person name="Cho S.H."/>
            <person name="Dutcher S."/>
            <person name="Estelle M."/>
            <person name="Fawcett J.A."/>
            <person name="Gundlach H."/>
            <person name="Hanada K."/>
            <person name="Heyl A."/>
            <person name="Hicks K.A."/>
            <person name="Hugh J."/>
            <person name="Lohr M."/>
            <person name="Mayer K."/>
            <person name="Melkozernov A."/>
            <person name="Murata T."/>
            <person name="Nelson D."/>
            <person name="Pils B."/>
            <person name="Prigge M."/>
            <person name="Reiss B."/>
            <person name="Renner T."/>
            <person name="Rombauts S."/>
            <person name="Rushton P."/>
            <person name="Sanderfoot A."/>
            <person name="Schween G."/>
            <person name="Shiu S.-H."/>
            <person name="Stueber K."/>
            <person name="Theodoulou F.L."/>
            <person name="Tu H."/>
            <person name="Van de Peer Y."/>
            <person name="Verrier P.J."/>
            <person name="Waters E."/>
            <person name="Wood A."/>
            <person name="Yang L."/>
            <person name="Cove D."/>
            <person name="Cuming A."/>
            <person name="Hasebe M."/>
            <person name="Lucas S."/>
            <person name="Mishler D.B."/>
            <person name="Reski R."/>
            <person name="Grigoriev I."/>
            <person name="Quatrano R.S."/>
            <person name="Boore J.L."/>
        </authorList>
    </citation>
    <scope>NUCLEOTIDE SEQUENCE [LARGE SCALE GENOMIC DNA]</scope>
    <source>
        <strain evidence="2 3">cv. Gransden 2004</strain>
    </source>
</reference>
<dbReference type="EnsemblPlants" id="Pp3c19_3430V3.1">
    <property type="protein sequence ID" value="Pp3c19_3430V3.1"/>
    <property type="gene ID" value="Pp3c19_3430"/>
</dbReference>
<dbReference type="InParanoid" id="A0A2K1IX16"/>
<dbReference type="EMBL" id="ABEU02000019">
    <property type="protein sequence ID" value="PNR33811.1"/>
    <property type="molecule type" value="Genomic_DNA"/>
</dbReference>
<reference evidence="2" key="3">
    <citation type="submission" date="2020-12" db="UniProtKB">
        <authorList>
            <consortium name="EnsemblPlants"/>
        </authorList>
    </citation>
    <scope>IDENTIFICATION</scope>
</reference>
<organism evidence="1">
    <name type="scientific">Physcomitrium patens</name>
    <name type="common">Spreading-leaved earth moss</name>
    <name type="synonym">Physcomitrella patens</name>
    <dbReference type="NCBI Taxonomy" id="3218"/>
    <lineage>
        <taxon>Eukaryota</taxon>
        <taxon>Viridiplantae</taxon>
        <taxon>Streptophyta</taxon>
        <taxon>Embryophyta</taxon>
        <taxon>Bryophyta</taxon>
        <taxon>Bryophytina</taxon>
        <taxon>Bryopsida</taxon>
        <taxon>Funariidae</taxon>
        <taxon>Funariales</taxon>
        <taxon>Funariaceae</taxon>
        <taxon>Physcomitrium</taxon>
    </lineage>
</organism>
<dbReference type="AlphaFoldDB" id="A0A2K1IX16"/>
<name>A0A2K1IX16_PHYPA</name>
<dbReference type="Proteomes" id="UP000006727">
    <property type="component" value="Chromosome 19"/>
</dbReference>
<protein>
    <submittedName>
        <fullName evidence="1 2">Uncharacterized protein</fullName>
    </submittedName>
</protein>
<gene>
    <name evidence="1" type="ORF">PHYPA_023627</name>
</gene>
<evidence type="ECO:0000313" key="3">
    <source>
        <dbReference type="Proteomes" id="UP000006727"/>
    </source>
</evidence>
<reference evidence="1 3" key="2">
    <citation type="journal article" date="2018" name="Plant J.">
        <title>The Physcomitrella patens chromosome-scale assembly reveals moss genome structure and evolution.</title>
        <authorList>
            <person name="Lang D."/>
            <person name="Ullrich K.K."/>
            <person name="Murat F."/>
            <person name="Fuchs J."/>
            <person name="Jenkins J."/>
            <person name="Haas F.B."/>
            <person name="Piednoel M."/>
            <person name="Gundlach H."/>
            <person name="Van Bel M."/>
            <person name="Meyberg R."/>
            <person name="Vives C."/>
            <person name="Morata J."/>
            <person name="Symeonidi A."/>
            <person name="Hiss M."/>
            <person name="Muchero W."/>
            <person name="Kamisugi Y."/>
            <person name="Saleh O."/>
            <person name="Blanc G."/>
            <person name="Decker E.L."/>
            <person name="van Gessel N."/>
            <person name="Grimwood J."/>
            <person name="Hayes R.D."/>
            <person name="Graham S.W."/>
            <person name="Gunter L.E."/>
            <person name="McDaniel S.F."/>
            <person name="Hoernstein S.N.W."/>
            <person name="Larsson A."/>
            <person name="Li F.W."/>
            <person name="Perroud P.F."/>
            <person name="Phillips J."/>
            <person name="Ranjan P."/>
            <person name="Rokshar D.S."/>
            <person name="Rothfels C.J."/>
            <person name="Schneider L."/>
            <person name="Shu S."/>
            <person name="Stevenson D.W."/>
            <person name="Thummler F."/>
            <person name="Tillich M."/>
            <person name="Villarreal Aguilar J.C."/>
            <person name="Widiez T."/>
            <person name="Wong G.K."/>
            <person name="Wymore A."/>
            <person name="Zhang Y."/>
            <person name="Zimmer A.D."/>
            <person name="Quatrano R.S."/>
            <person name="Mayer K.F.X."/>
            <person name="Goodstein D."/>
            <person name="Casacuberta J.M."/>
            <person name="Vandepoele K."/>
            <person name="Reski R."/>
            <person name="Cuming A.C."/>
            <person name="Tuskan G.A."/>
            <person name="Maumus F."/>
            <person name="Salse J."/>
            <person name="Schmutz J."/>
            <person name="Rensing S.A."/>
        </authorList>
    </citation>
    <scope>NUCLEOTIDE SEQUENCE [LARGE SCALE GENOMIC DNA]</scope>
    <source>
        <strain evidence="2 3">cv. Gransden 2004</strain>
    </source>
</reference>
<accession>A0A2K1IX16</accession>
<evidence type="ECO:0000313" key="1">
    <source>
        <dbReference type="EMBL" id="PNR33811.1"/>
    </source>
</evidence>
<sequence length="44" mass="5056">MFARFNALSRLGHEGGYIEWPELFAFQHSTVWLPSTINSKMTLA</sequence>
<evidence type="ECO:0000313" key="2">
    <source>
        <dbReference type="EnsemblPlants" id="Pp3c19_3430V3.1"/>
    </source>
</evidence>